<organism evidence="1 2">
    <name type="scientific">Austropuccinia psidii MF-1</name>
    <dbReference type="NCBI Taxonomy" id="1389203"/>
    <lineage>
        <taxon>Eukaryota</taxon>
        <taxon>Fungi</taxon>
        <taxon>Dikarya</taxon>
        <taxon>Basidiomycota</taxon>
        <taxon>Pucciniomycotina</taxon>
        <taxon>Pucciniomycetes</taxon>
        <taxon>Pucciniales</taxon>
        <taxon>Sphaerophragmiaceae</taxon>
        <taxon>Austropuccinia</taxon>
    </lineage>
</organism>
<sequence>MLTRPPPLQMRLQHCPPSPPSPLLIRPHPRRLPSSCSCSALKMRLKCLPDHSSCFHIPASSSPWLTILMLLRGPQIMPLTAPSPPLTPPCTHCLPSLRLWSASTTCLRCRLPSLCLWSAFLKCLRHHLPSLRSWSAFPTCLRHGLPSLRLYSVLPTCLQHHLPLLCWYSALPTFLQRCLPSLCLCSALPTCL</sequence>
<reference evidence="1" key="1">
    <citation type="submission" date="2021-03" db="EMBL/GenBank/DDBJ databases">
        <title>Draft genome sequence of rust myrtle Austropuccinia psidii MF-1, a brazilian biotype.</title>
        <authorList>
            <person name="Quecine M.C."/>
            <person name="Pachon D.M.R."/>
            <person name="Bonatelli M.L."/>
            <person name="Correr F.H."/>
            <person name="Franceschini L.M."/>
            <person name="Leite T.F."/>
            <person name="Margarido G.R.A."/>
            <person name="Almeida C.A."/>
            <person name="Ferrarezi J.A."/>
            <person name="Labate C.A."/>
        </authorList>
    </citation>
    <scope>NUCLEOTIDE SEQUENCE</scope>
    <source>
        <strain evidence="1">MF-1</strain>
    </source>
</reference>
<gene>
    <name evidence="1" type="ORF">O181_084616</name>
</gene>
<comment type="caution">
    <text evidence="1">The sequence shown here is derived from an EMBL/GenBank/DDBJ whole genome shotgun (WGS) entry which is preliminary data.</text>
</comment>
<accession>A0A9Q3IIZ1</accession>
<dbReference type="AlphaFoldDB" id="A0A9Q3IIZ1"/>
<dbReference type="EMBL" id="AVOT02049762">
    <property type="protein sequence ID" value="MBW0544901.1"/>
    <property type="molecule type" value="Genomic_DNA"/>
</dbReference>
<dbReference type="Proteomes" id="UP000765509">
    <property type="component" value="Unassembled WGS sequence"/>
</dbReference>
<evidence type="ECO:0000313" key="2">
    <source>
        <dbReference type="Proteomes" id="UP000765509"/>
    </source>
</evidence>
<name>A0A9Q3IIZ1_9BASI</name>
<proteinExistence type="predicted"/>
<protein>
    <submittedName>
        <fullName evidence="1">Uncharacterized protein</fullName>
    </submittedName>
</protein>
<evidence type="ECO:0000313" key="1">
    <source>
        <dbReference type="EMBL" id="MBW0544901.1"/>
    </source>
</evidence>
<keyword evidence="2" id="KW-1185">Reference proteome</keyword>